<keyword evidence="1" id="KW-1133">Transmembrane helix</keyword>
<dbReference type="InterPro" id="IPR035940">
    <property type="entry name" value="CAP_sf"/>
</dbReference>
<evidence type="ECO:0000313" key="3">
    <source>
        <dbReference type="EMBL" id="KKP31134.1"/>
    </source>
</evidence>
<dbReference type="PANTHER" id="PTHR31157">
    <property type="entry name" value="SCP DOMAIN-CONTAINING PROTEIN"/>
    <property type="match status" value="1"/>
</dbReference>
<organism evidence="3 4">
    <name type="scientific">Candidatus Woesebacteria bacterium GW2011_GWC2_31_9</name>
    <dbReference type="NCBI Taxonomy" id="1618586"/>
    <lineage>
        <taxon>Bacteria</taxon>
        <taxon>Candidatus Woeseibacteriota</taxon>
    </lineage>
</organism>
<feature type="transmembrane region" description="Helical" evidence="1">
    <location>
        <begin position="262"/>
        <end position="282"/>
    </location>
</feature>
<accession>A0A0F9YHZ2</accession>
<dbReference type="Proteomes" id="UP000034803">
    <property type="component" value="Unassembled WGS sequence"/>
</dbReference>
<comment type="caution">
    <text evidence="3">The sequence shown here is derived from an EMBL/GenBank/DDBJ whole genome shotgun (WGS) entry which is preliminary data.</text>
</comment>
<feature type="domain" description="SCP" evidence="2">
    <location>
        <begin position="67"/>
        <end position="172"/>
    </location>
</feature>
<evidence type="ECO:0000256" key="1">
    <source>
        <dbReference type="SAM" id="Phobius"/>
    </source>
</evidence>
<dbReference type="EMBL" id="LBOI01000015">
    <property type="protein sequence ID" value="KKP31134.1"/>
    <property type="molecule type" value="Genomic_DNA"/>
</dbReference>
<dbReference type="SUPFAM" id="SSF55797">
    <property type="entry name" value="PR-1-like"/>
    <property type="match status" value="1"/>
</dbReference>
<sequence length="317" mass="34220">MDFIEKTLHLFLPRASNNHKAKILHPSGLLVLASFFILFQAVLNFIPKLGPSILGYASQISPDEIIRLTNEKRAQAGLPSLTLNGTLSVAAQSKGNDMIIKDYWAHIAPDGTQPWSFFTSAGYRYRYAGENLARDFSSASSAVDAWMNSPTHRENILNSKYKEIGIGVVEGDLAGVDTTIIVQFFGSTYVDNIAQPVAANNPINDNPTIKPTIKPTIAATISPTSSPIPIIAIASPVSTVEAIFTTSKIQQFIISPFATTRAISLSVVGLLVVVFLVDSFFVSKKGIARIAGRSFAHVSFLGMIMAIILILKAGKIL</sequence>
<evidence type="ECO:0000313" key="4">
    <source>
        <dbReference type="Proteomes" id="UP000034803"/>
    </source>
</evidence>
<name>A0A0F9YHZ2_9BACT</name>
<feature type="transmembrane region" description="Helical" evidence="1">
    <location>
        <begin position="294"/>
        <end position="311"/>
    </location>
</feature>
<gene>
    <name evidence="3" type="ORF">UR21_C0015G0008</name>
</gene>
<dbReference type="CDD" id="cd05379">
    <property type="entry name" value="CAP_bacterial"/>
    <property type="match status" value="1"/>
</dbReference>
<evidence type="ECO:0000259" key="2">
    <source>
        <dbReference type="Pfam" id="PF00188"/>
    </source>
</evidence>
<protein>
    <recommendedName>
        <fullName evidence="2">SCP domain-containing protein</fullName>
    </recommendedName>
</protein>
<keyword evidence="1" id="KW-0812">Transmembrane</keyword>
<feature type="transmembrane region" description="Helical" evidence="1">
    <location>
        <begin position="23"/>
        <end position="46"/>
    </location>
</feature>
<dbReference type="PANTHER" id="PTHR31157:SF1">
    <property type="entry name" value="SCP DOMAIN-CONTAINING PROTEIN"/>
    <property type="match status" value="1"/>
</dbReference>
<proteinExistence type="predicted"/>
<dbReference type="Pfam" id="PF00188">
    <property type="entry name" value="CAP"/>
    <property type="match status" value="1"/>
</dbReference>
<reference evidence="3 4" key="1">
    <citation type="journal article" date="2015" name="Nature">
        <title>rRNA introns, odd ribosomes, and small enigmatic genomes across a large radiation of phyla.</title>
        <authorList>
            <person name="Brown C.T."/>
            <person name="Hug L.A."/>
            <person name="Thomas B.C."/>
            <person name="Sharon I."/>
            <person name="Castelle C.J."/>
            <person name="Singh A."/>
            <person name="Wilkins M.J."/>
            <person name="Williams K.H."/>
            <person name="Banfield J.F."/>
        </authorList>
    </citation>
    <scope>NUCLEOTIDE SEQUENCE [LARGE SCALE GENOMIC DNA]</scope>
</reference>
<dbReference type="Gene3D" id="3.40.33.10">
    <property type="entry name" value="CAP"/>
    <property type="match status" value="1"/>
</dbReference>
<dbReference type="AlphaFoldDB" id="A0A0F9YHZ2"/>
<dbReference type="InterPro" id="IPR014044">
    <property type="entry name" value="CAP_dom"/>
</dbReference>
<keyword evidence="1" id="KW-0472">Membrane</keyword>